<gene>
    <name evidence="1" type="ORF">NVS88_15585</name>
</gene>
<comment type="caution">
    <text evidence="1">The sequence shown here is derived from an EMBL/GenBank/DDBJ whole genome shotgun (WGS) entry which is preliminary data.</text>
</comment>
<proteinExistence type="predicted"/>
<name>A0A9X4RF81_9ACTN</name>
<sequence length="96" mass="10151">MTAPTIQAPHTAFDLPVYRPAVALVETRWFALLHTADSVREVTAGQRARLAAAGWEITPIYEGVTTSTLLADKDGRTVAVNANATGAGSSLSISVW</sequence>
<dbReference type="EMBL" id="JANRHA010000010">
    <property type="protein sequence ID" value="MDG3015982.1"/>
    <property type="molecule type" value="Genomic_DNA"/>
</dbReference>
<accession>A0A9X4RF81</accession>
<reference evidence="1" key="1">
    <citation type="submission" date="2022-08" db="EMBL/GenBank/DDBJ databases">
        <title>Genome analysis of Corynebacteriales strain.</title>
        <authorList>
            <person name="Lee S.D."/>
        </authorList>
    </citation>
    <scope>NUCLEOTIDE SEQUENCE</scope>
    <source>
        <strain evidence="1">D3-21</strain>
    </source>
</reference>
<evidence type="ECO:0000313" key="2">
    <source>
        <dbReference type="Proteomes" id="UP001152755"/>
    </source>
</evidence>
<organism evidence="1 2">
    <name type="scientific">Speluncibacter jeojiensis</name>
    <dbReference type="NCBI Taxonomy" id="2710754"/>
    <lineage>
        <taxon>Bacteria</taxon>
        <taxon>Bacillati</taxon>
        <taxon>Actinomycetota</taxon>
        <taxon>Actinomycetes</taxon>
        <taxon>Mycobacteriales</taxon>
        <taxon>Speluncibacteraceae</taxon>
        <taxon>Speluncibacter</taxon>
    </lineage>
</organism>
<evidence type="ECO:0000313" key="1">
    <source>
        <dbReference type="EMBL" id="MDG3015982.1"/>
    </source>
</evidence>
<dbReference type="RefSeq" id="WP_332520316.1">
    <property type="nucleotide sequence ID" value="NZ_JANRHA010000010.1"/>
</dbReference>
<keyword evidence="2" id="KW-1185">Reference proteome</keyword>
<dbReference type="Proteomes" id="UP001152755">
    <property type="component" value="Unassembled WGS sequence"/>
</dbReference>
<dbReference type="AlphaFoldDB" id="A0A9X4RF81"/>
<protein>
    <submittedName>
        <fullName evidence="1">Uncharacterized protein</fullName>
    </submittedName>
</protein>